<keyword evidence="1" id="KW-0812">Transmembrane</keyword>
<evidence type="ECO:0000313" key="2">
    <source>
        <dbReference type="EnsemblMetazoa" id="XP_014256238.1"/>
    </source>
</evidence>
<dbReference type="GeneID" id="106670425"/>
<evidence type="ECO:0000256" key="1">
    <source>
        <dbReference type="SAM" id="Phobius"/>
    </source>
</evidence>
<proteinExistence type="predicted"/>
<evidence type="ECO:0000313" key="3">
    <source>
        <dbReference type="Proteomes" id="UP000494040"/>
    </source>
</evidence>
<dbReference type="KEGG" id="clec:106670425"/>
<feature type="transmembrane region" description="Helical" evidence="1">
    <location>
        <begin position="20"/>
        <end position="42"/>
    </location>
</feature>
<dbReference type="Proteomes" id="UP000494040">
    <property type="component" value="Unassembled WGS sequence"/>
</dbReference>
<keyword evidence="1" id="KW-0472">Membrane</keyword>
<dbReference type="OrthoDB" id="7384592at2759"/>
<reference evidence="2" key="1">
    <citation type="submission" date="2022-01" db="UniProtKB">
        <authorList>
            <consortium name="EnsemblMetazoa"/>
        </authorList>
    </citation>
    <scope>IDENTIFICATION</scope>
</reference>
<name>A0A8I6S5N6_CIMLE</name>
<protein>
    <submittedName>
        <fullName evidence="2">Uncharacterized protein</fullName>
    </submittedName>
</protein>
<dbReference type="RefSeq" id="XP_014256238.1">
    <property type="nucleotide sequence ID" value="XM_014400752.1"/>
</dbReference>
<dbReference type="EnsemblMetazoa" id="XM_014400752.1">
    <property type="protein sequence ID" value="XP_014256238.1"/>
    <property type="gene ID" value="LOC106670425"/>
</dbReference>
<dbReference type="AlphaFoldDB" id="A0A8I6S5N6"/>
<keyword evidence="1" id="KW-1133">Transmembrane helix</keyword>
<organism evidence="2 3">
    <name type="scientific">Cimex lectularius</name>
    <name type="common">Bed bug</name>
    <name type="synonym">Acanthia lectularia</name>
    <dbReference type="NCBI Taxonomy" id="79782"/>
    <lineage>
        <taxon>Eukaryota</taxon>
        <taxon>Metazoa</taxon>
        <taxon>Ecdysozoa</taxon>
        <taxon>Arthropoda</taxon>
        <taxon>Hexapoda</taxon>
        <taxon>Insecta</taxon>
        <taxon>Pterygota</taxon>
        <taxon>Neoptera</taxon>
        <taxon>Paraneoptera</taxon>
        <taxon>Hemiptera</taxon>
        <taxon>Heteroptera</taxon>
        <taxon>Panheteroptera</taxon>
        <taxon>Cimicomorpha</taxon>
        <taxon>Cimicidae</taxon>
        <taxon>Cimex</taxon>
    </lineage>
</organism>
<accession>A0A8I6S5N6</accession>
<sequence>MGDAKWKLFSLKTIKTHYSLLPIVGLVAIAIPSDIAAVIYLLCTRDVAYITGAKSINEKMDLLNPYSLKLYTVSELPKLPHLHEAYKEMAKMEKEEARLLGGSNRKK</sequence>
<keyword evidence="3" id="KW-1185">Reference proteome</keyword>